<sequence length="477" mass="48438">MSAASIPFLLETEAKERPDAVAIASLSRPPLSYAAFAAATRRVAEGLSRQGIGPGDRVALLLPNRAEAAILLLALARLSAIAVPLDPRFGVEDIAALLSRARVSAVATHWGHGEAVLPDRLAAALPDVRAPLRFIVGLDAGGVESLAGPPVLRWQSLDAMPEREDDDAQAEAAWLALPATGGRLALHSQQAVASHARAVAEQLGLEAGRSAVLPALPVATPTGMAAMMAALLSGARLLCQEEDGAAAADALARAHGATHLLGWPAVLAALAPLAARRPYGALGLVGCSGAVPAELALPMRQVWGTAETQGLFAIADGGTLLPVAPAELRMGTGLEIRSPSLLTGWLGEEAGEGLPDGFLATGLPATLEGGGFTLGEPLADAPFWLDDLCVQPGDAARFLSRQPGVEAVAITASPPAGALVGFLRPVAEAALDTGALTALCRQALAPARVPVRLAVVEQLPEPPALANAAAALLAAEA</sequence>
<dbReference type="SUPFAM" id="SSF56801">
    <property type="entry name" value="Acetyl-CoA synthetase-like"/>
    <property type="match status" value="1"/>
</dbReference>
<dbReference type="PANTHER" id="PTHR43201">
    <property type="entry name" value="ACYL-COA SYNTHETASE"/>
    <property type="match status" value="1"/>
</dbReference>
<accession>A0ABR7RR11</accession>
<dbReference type="Pfam" id="PF00501">
    <property type="entry name" value="AMP-binding"/>
    <property type="match status" value="1"/>
</dbReference>
<dbReference type="Proteomes" id="UP000626026">
    <property type="component" value="Unassembled WGS sequence"/>
</dbReference>
<organism evidence="4 5">
    <name type="scientific">Teichococcus aerophilus</name>
    <dbReference type="NCBI Taxonomy" id="1224513"/>
    <lineage>
        <taxon>Bacteria</taxon>
        <taxon>Pseudomonadati</taxon>
        <taxon>Pseudomonadota</taxon>
        <taxon>Alphaproteobacteria</taxon>
        <taxon>Acetobacterales</taxon>
        <taxon>Roseomonadaceae</taxon>
        <taxon>Roseomonas</taxon>
    </lineage>
</organism>
<evidence type="ECO:0000256" key="1">
    <source>
        <dbReference type="ARBA" id="ARBA00006432"/>
    </source>
</evidence>
<dbReference type="EMBL" id="JACTVA010000044">
    <property type="protein sequence ID" value="MBC9209046.1"/>
    <property type="molecule type" value="Genomic_DNA"/>
</dbReference>
<evidence type="ECO:0000313" key="4">
    <source>
        <dbReference type="EMBL" id="MBC9209046.1"/>
    </source>
</evidence>
<keyword evidence="2" id="KW-0436">Ligase</keyword>
<evidence type="ECO:0000259" key="3">
    <source>
        <dbReference type="Pfam" id="PF00501"/>
    </source>
</evidence>
<proteinExistence type="inferred from homology"/>
<dbReference type="InterPro" id="IPR042099">
    <property type="entry name" value="ANL_N_sf"/>
</dbReference>
<feature type="domain" description="AMP-dependent synthetase/ligase" evidence="3">
    <location>
        <begin position="10"/>
        <end position="306"/>
    </location>
</feature>
<protein>
    <submittedName>
        <fullName evidence="4">AMP-binding protein</fullName>
    </submittedName>
</protein>
<gene>
    <name evidence="4" type="ORF">IBL26_19545</name>
</gene>
<dbReference type="InterPro" id="IPR000873">
    <property type="entry name" value="AMP-dep_synth/lig_dom"/>
</dbReference>
<evidence type="ECO:0000256" key="2">
    <source>
        <dbReference type="ARBA" id="ARBA00022598"/>
    </source>
</evidence>
<evidence type="ECO:0000313" key="5">
    <source>
        <dbReference type="Proteomes" id="UP000626026"/>
    </source>
</evidence>
<keyword evidence="5" id="KW-1185">Reference proteome</keyword>
<dbReference type="RefSeq" id="WP_187786191.1">
    <property type="nucleotide sequence ID" value="NZ_JACTVA010000044.1"/>
</dbReference>
<dbReference type="Gene3D" id="3.40.50.12780">
    <property type="entry name" value="N-terminal domain of ligase-like"/>
    <property type="match status" value="1"/>
</dbReference>
<comment type="similarity">
    <text evidence="1">Belongs to the ATP-dependent AMP-binding enzyme family.</text>
</comment>
<dbReference type="PANTHER" id="PTHR43201:SF5">
    <property type="entry name" value="MEDIUM-CHAIN ACYL-COA LIGASE ACSF2, MITOCHONDRIAL"/>
    <property type="match status" value="1"/>
</dbReference>
<name>A0ABR7RR11_9PROT</name>
<reference evidence="4 5" key="1">
    <citation type="journal article" date="2013" name="Int. J. Syst. Evol. Microbiol.">
        <title>Roseomonas aerophila sp. nov., isolated from air.</title>
        <authorList>
            <person name="Kim S.J."/>
            <person name="Weon H.Y."/>
            <person name="Ahn J.H."/>
            <person name="Hong S.B."/>
            <person name="Seok S.J."/>
            <person name="Whang K.S."/>
            <person name="Kwon S.W."/>
        </authorList>
    </citation>
    <scope>NUCLEOTIDE SEQUENCE [LARGE SCALE GENOMIC DNA]</scope>
    <source>
        <strain evidence="4 5">NBRC 108923</strain>
    </source>
</reference>
<comment type="caution">
    <text evidence="4">The sequence shown here is derived from an EMBL/GenBank/DDBJ whole genome shotgun (WGS) entry which is preliminary data.</text>
</comment>